<reference evidence="1" key="1">
    <citation type="submission" date="2018-05" db="EMBL/GenBank/DDBJ databases">
        <authorList>
            <person name="Lanie J.A."/>
            <person name="Ng W.-L."/>
            <person name="Kazmierczak K.M."/>
            <person name="Andrzejewski T.M."/>
            <person name="Davidsen T.M."/>
            <person name="Wayne K.J."/>
            <person name="Tettelin H."/>
            <person name="Glass J.I."/>
            <person name="Rusch D."/>
            <person name="Podicherti R."/>
            <person name="Tsui H.-C.T."/>
            <person name="Winkler M.E."/>
        </authorList>
    </citation>
    <scope>NUCLEOTIDE SEQUENCE</scope>
</reference>
<accession>A0A381ZMS1</accession>
<gene>
    <name evidence="1" type="ORF">METZ01_LOCUS143115</name>
</gene>
<organism evidence="1">
    <name type="scientific">marine metagenome</name>
    <dbReference type="NCBI Taxonomy" id="408172"/>
    <lineage>
        <taxon>unclassified sequences</taxon>
        <taxon>metagenomes</taxon>
        <taxon>ecological metagenomes</taxon>
    </lineage>
</organism>
<dbReference type="EMBL" id="UINC01021843">
    <property type="protein sequence ID" value="SVA90261.1"/>
    <property type="molecule type" value="Genomic_DNA"/>
</dbReference>
<evidence type="ECO:0000313" key="1">
    <source>
        <dbReference type="EMBL" id="SVA90261.1"/>
    </source>
</evidence>
<dbReference type="AlphaFoldDB" id="A0A381ZMS1"/>
<protein>
    <submittedName>
        <fullName evidence="1">Uncharacterized protein</fullName>
    </submittedName>
</protein>
<name>A0A381ZMS1_9ZZZZ</name>
<sequence>MEADNDRDLAFIVEPFAPLRTYNIATVAIQRRHR</sequence>
<feature type="non-terminal residue" evidence="1">
    <location>
        <position position="34"/>
    </location>
</feature>
<proteinExistence type="predicted"/>